<organism evidence="6">
    <name type="scientific">Brachypodium distachyon</name>
    <name type="common">Purple false brome</name>
    <name type="synonym">Trachynia distachya</name>
    <dbReference type="NCBI Taxonomy" id="15368"/>
    <lineage>
        <taxon>Eukaryota</taxon>
        <taxon>Viridiplantae</taxon>
        <taxon>Streptophyta</taxon>
        <taxon>Embryophyta</taxon>
        <taxon>Tracheophyta</taxon>
        <taxon>Spermatophyta</taxon>
        <taxon>Magnoliopsida</taxon>
        <taxon>Liliopsida</taxon>
        <taxon>Poales</taxon>
        <taxon>Poaceae</taxon>
        <taxon>BOP clade</taxon>
        <taxon>Pooideae</taxon>
        <taxon>Stipodae</taxon>
        <taxon>Brachypodieae</taxon>
        <taxon>Brachypodium</taxon>
    </lineage>
</organism>
<accession>A0A0Q3P038</accession>
<reference evidence="6 7" key="1">
    <citation type="journal article" date="2010" name="Nature">
        <title>Genome sequencing and analysis of the model grass Brachypodium distachyon.</title>
        <authorList>
            <consortium name="International Brachypodium Initiative"/>
        </authorList>
    </citation>
    <scope>NUCLEOTIDE SEQUENCE [LARGE SCALE GENOMIC DNA]</scope>
    <source>
        <strain evidence="6 7">Bd21</strain>
    </source>
</reference>
<evidence type="ECO:0000313" key="7">
    <source>
        <dbReference type="EnsemblPlants" id="KQK23374"/>
    </source>
</evidence>
<keyword evidence="3" id="KW-0862">Zinc</keyword>
<dbReference type="GO" id="GO:0008270">
    <property type="term" value="F:zinc ion binding"/>
    <property type="evidence" value="ECO:0007669"/>
    <property type="project" value="UniProtKB-KW"/>
</dbReference>
<dbReference type="Proteomes" id="UP000008810">
    <property type="component" value="Chromosome 1"/>
</dbReference>
<reference evidence="7" key="3">
    <citation type="submission" date="2018-08" db="UniProtKB">
        <authorList>
            <consortium name="EnsemblPlants"/>
        </authorList>
    </citation>
    <scope>IDENTIFICATION</scope>
    <source>
        <strain evidence="7">cv. Bd21</strain>
    </source>
</reference>
<dbReference type="NCBIfam" id="TIGR01566">
    <property type="entry name" value="ZF_HD_prot_N"/>
    <property type="match status" value="1"/>
</dbReference>
<dbReference type="GO" id="GO:0000976">
    <property type="term" value="F:transcription cis-regulatory region binding"/>
    <property type="evidence" value="ECO:0000318"/>
    <property type="project" value="GO_Central"/>
</dbReference>
<dbReference type="OrthoDB" id="682018at2759"/>
<dbReference type="GO" id="GO:0005634">
    <property type="term" value="C:nucleus"/>
    <property type="evidence" value="ECO:0000318"/>
    <property type="project" value="GO_Central"/>
</dbReference>
<dbReference type="GO" id="GO:0003700">
    <property type="term" value="F:DNA-binding transcription factor activity"/>
    <property type="evidence" value="ECO:0000318"/>
    <property type="project" value="GO_Central"/>
</dbReference>
<evidence type="ECO:0000256" key="3">
    <source>
        <dbReference type="ARBA" id="ARBA00022833"/>
    </source>
</evidence>
<evidence type="ECO:0000259" key="5">
    <source>
        <dbReference type="PROSITE" id="PS51523"/>
    </source>
</evidence>
<gene>
    <name evidence="6" type="ORF">BRADI_1g73023v3</name>
</gene>
<reference evidence="6" key="2">
    <citation type="submission" date="2017-06" db="EMBL/GenBank/DDBJ databases">
        <title>WGS assembly of Brachypodium distachyon.</title>
        <authorList>
            <consortium name="The International Brachypodium Initiative"/>
            <person name="Lucas S."/>
            <person name="Harmon-Smith M."/>
            <person name="Lail K."/>
            <person name="Tice H."/>
            <person name="Grimwood J."/>
            <person name="Bruce D."/>
            <person name="Barry K."/>
            <person name="Shu S."/>
            <person name="Lindquist E."/>
            <person name="Wang M."/>
            <person name="Pitluck S."/>
            <person name="Vogel J.P."/>
            <person name="Garvin D.F."/>
            <person name="Mockler T.C."/>
            <person name="Schmutz J."/>
            <person name="Rokhsar D."/>
            <person name="Bevan M.W."/>
        </authorList>
    </citation>
    <scope>NUCLEOTIDE SEQUENCE</scope>
    <source>
        <strain evidence="6">Bd21</strain>
    </source>
</reference>
<feature type="domain" description="ZF-HD dimerization-type" evidence="5">
    <location>
        <begin position="12"/>
        <end position="57"/>
    </location>
</feature>
<dbReference type="InParanoid" id="A0A0Q3P038"/>
<feature type="region of interest" description="Disordered" evidence="4">
    <location>
        <begin position="61"/>
        <end position="152"/>
    </location>
</feature>
<evidence type="ECO:0000256" key="2">
    <source>
        <dbReference type="ARBA" id="ARBA00022771"/>
    </source>
</evidence>
<dbReference type="InterPro" id="IPR006456">
    <property type="entry name" value="ZF_HD_homeobox_Cys/His_dimer"/>
</dbReference>
<evidence type="ECO:0000313" key="8">
    <source>
        <dbReference type="Proteomes" id="UP000008810"/>
    </source>
</evidence>
<evidence type="ECO:0000256" key="1">
    <source>
        <dbReference type="ARBA" id="ARBA00022723"/>
    </source>
</evidence>
<dbReference type="EMBL" id="CM000880">
    <property type="protein sequence ID" value="KQK23374.1"/>
    <property type="molecule type" value="Genomic_DNA"/>
</dbReference>
<keyword evidence="1" id="KW-0479">Metal-binding</keyword>
<dbReference type="PANTHER" id="PTHR31948">
    <property type="entry name" value="ZINC-FINGER HOMEODOMAIN PROTEIN 2"/>
    <property type="match status" value="1"/>
</dbReference>
<dbReference type="AlphaFoldDB" id="A0A0Q3P038"/>
<feature type="compositionally biased region" description="Low complexity" evidence="4">
    <location>
        <begin position="88"/>
        <end position="102"/>
    </location>
</feature>
<dbReference type="Pfam" id="PF04770">
    <property type="entry name" value="ZF-HD_dimer"/>
    <property type="match status" value="1"/>
</dbReference>
<name>A0A0Q3P038_BRADI</name>
<evidence type="ECO:0000313" key="6">
    <source>
        <dbReference type="EMBL" id="KQK23374.1"/>
    </source>
</evidence>
<proteinExistence type="predicted"/>
<dbReference type="Gramene" id="KQK23374">
    <property type="protein sequence ID" value="KQK23374"/>
    <property type="gene ID" value="BRADI_1g73023v3"/>
</dbReference>
<dbReference type="PROSITE" id="PS51523">
    <property type="entry name" value="ZF_HD_DIMER"/>
    <property type="match status" value="1"/>
</dbReference>
<dbReference type="GO" id="GO:0006355">
    <property type="term" value="P:regulation of DNA-templated transcription"/>
    <property type="evidence" value="ECO:0000318"/>
    <property type="project" value="GO_Central"/>
</dbReference>
<protein>
    <recommendedName>
        <fullName evidence="5">ZF-HD dimerization-type domain-containing protein</fullName>
    </recommendedName>
</protein>
<dbReference type="EnsemblPlants" id="KQK23374">
    <property type="protein sequence ID" value="KQK23374"/>
    <property type="gene ID" value="BRADI_1g73023v3"/>
</dbReference>
<keyword evidence="2" id="KW-0863">Zinc-finger</keyword>
<keyword evidence="8" id="KW-1185">Reference proteome</keyword>
<dbReference type="PANTHER" id="PTHR31948:SF169">
    <property type="entry name" value="MINI ZINC FINGER PROTEIN 2"/>
    <property type="match status" value="1"/>
</dbReference>
<sequence>MSHFVVVKKERYLDCLKNHAAALGRHSQDGCPQFVRPVGNSLYCVACRCHRGFHRRGEIEVQVPPPPQLQPMPAAVIPGVDSDDEESSASASAVTTNAPSASIASQQGFWRPERRIQHSPTSRSSARRVGRGCTPDGSMAEPEVEEEMVPRP</sequence>
<evidence type="ECO:0000256" key="4">
    <source>
        <dbReference type="SAM" id="MobiDB-lite"/>
    </source>
</evidence>
<dbReference type="STRING" id="15368.A0A0Q3P038"/>
<feature type="compositionally biased region" description="Acidic residues" evidence="4">
    <location>
        <begin position="142"/>
        <end position="152"/>
    </location>
</feature>